<dbReference type="eggNOG" id="ENOG5032V0A">
    <property type="taxonomic scope" value="Bacteria"/>
</dbReference>
<evidence type="ECO:0000256" key="1">
    <source>
        <dbReference type="SAM" id="Phobius"/>
    </source>
</evidence>
<accession>X7F530</accession>
<dbReference type="STRING" id="1449351.RISW2_15175"/>
<dbReference type="AlphaFoldDB" id="X7F530"/>
<comment type="caution">
    <text evidence="2">The sequence shown here is derived from an EMBL/GenBank/DDBJ whole genome shotgun (WGS) entry which is preliminary data.</text>
</comment>
<sequence length="204" mass="22953">MFDWMTANSDALTLVANLGMVGVWLIYLNVFLVGFTRQNRTVLHISRAAADDRRGRCLITNMGAQNVYLLAVIVDLETEDGHSRALVTDREEFSKEDFDDLLQRTLQGPLGSGEARDIGSFEDLARRAQMRRGTNFDLSRICAMKITVVAAPNQVRELCGAYKQFDVREVDNPDAARFVPRSLLSPQITGPFRTRRLAAMIDDR</sequence>
<keyword evidence="1" id="KW-0472">Membrane</keyword>
<evidence type="ECO:0000313" key="3">
    <source>
        <dbReference type="Proteomes" id="UP000023430"/>
    </source>
</evidence>
<keyword evidence="1" id="KW-1133">Transmembrane helix</keyword>
<dbReference type="EMBL" id="JAME01000038">
    <property type="protein sequence ID" value="ETX27196.1"/>
    <property type="molecule type" value="Genomic_DNA"/>
</dbReference>
<name>X7F530_9RHOB</name>
<gene>
    <name evidence="2" type="ORF">RISW2_15175</name>
</gene>
<keyword evidence="1" id="KW-0812">Transmembrane</keyword>
<proteinExistence type="predicted"/>
<organism evidence="2 3">
    <name type="scientific">Roseivivax isoporae LMG 25204</name>
    <dbReference type="NCBI Taxonomy" id="1449351"/>
    <lineage>
        <taxon>Bacteria</taxon>
        <taxon>Pseudomonadati</taxon>
        <taxon>Pseudomonadota</taxon>
        <taxon>Alphaproteobacteria</taxon>
        <taxon>Rhodobacterales</taxon>
        <taxon>Roseobacteraceae</taxon>
        <taxon>Roseivivax</taxon>
    </lineage>
</organism>
<dbReference type="Proteomes" id="UP000023430">
    <property type="component" value="Unassembled WGS sequence"/>
</dbReference>
<evidence type="ECO:0000313" key="2">
    <source>
        <dbReference type="EMBL" id="ETX27196.1"/>
    </source>
</evidence>
<protein>
    <submittedName>
        <fullName evidence="2">Uncharacterized protein</fullName>
    </submittedName>
</protein>
<feature type="transmembrane region" description="Helical" evidence="1">
    <location>
        <begin position="12"/>
        <end position="35"/>
    </location>
</feature>
<dbReference type="OrthoDB" id="7406133at2"/>
<keyword evidence="3" id="KW-1185">Reference proteome</keyword>
<reference evidence="2 3" key="1">
    <citation type="submission" date="2014-01" db="EMBL/GenBank/DDBJ databases">
        <title>Roseivivax isoporae LMG 25204 Genome Sequencing.</title>
        <authorList>
            <person name="Lai Q."/>
            <person name="Li G."/>
            <person name="Shao Z."/>
        </authorList>
    </citation>
    <scope>NUCLEOTIDE SEQUENCE [LARGE SCALE GENOMIC DNA]</scope>
    <source>
        <strain evidence="2 3">LMG 25204</strain>
    </source>
</reference>
<dbReference type="RefSeq" id="WP_043774134.1">
    <property type="nucleotide sequence ID" value="NZ_JAME01000038.1"/>
</dbReference>